<dbReference type="PROSITE" id="PS00027">
    <property type="entry name" value="HOMEOBOX_1"/>
    <property type="match status" value="1"/>
</dbReference>
<name>A0A9D5HNM0_9LILI</name>
<evidence type="ECO:0000313" key="14">
    <source>
        <dbReference type="Proteomes" id="UP001085076"/>
    </source>
</evidence>
<keyword evidence="11" id="KW-0175">Coiled coil</keyword>
<dbReference type="Gene3D" id="1.10.10.60">
    <property type="entry name" value="Homeodomain-like"/>
    <property type="match status" value="1"/>
</dbReference>
<comment type="caution">
    <text evidence="13">The sequence shown here is derived from an EMBL/GenBank/DDBJ whole genome shotgun (WGS) entry which is preliminary data.</text>
</comment>
<reference evidence="13" key="1">
    <citation type="submission" date="2021-03" db="EMBL/GenBank/DDBJ databases">
        <authorList>
            <person name="Li Z."/>
            <person name="Yang C."/>
        </authorList>
    </citation>
    <scope>NUCLEOTIDE SEQUENCE</scope>
    <source>
        <strain evidence="13">Dzin_1.0</strain>
        <tissue evidence="13">Leaf</tissue>
    </source>
</reference>
<protein>
    <recommendedName>
        <fullName evidence="10">Homeobox-leucine zipper protein</fullName>
    </recommendedName>
    <alternativeName>
        <fullName evidence="10">HD-ZIP protein</fullName>
    </alternativeName>
    <alternativeName>
        <fullName evidence="10">Homeodomain transcription factor</fullName>
    </alternativeName>
</protein>
<dbReference type="InterPro" id="IPR001356">
    <property type="entry name" value="HD"/>
</dbReference>
<dbReference type="PRINTS" id="PR00031">
    <property type="entry name" value="HTHREPRESSR"/>
</dbReference>
<evidence type="ECO:0000256" key="10">
    <source>
        <dbReference type="RuleBase" id="RU369038"/>
    </source>
</evidence>
<evidence type="ECO:0000256" key="1">
    <source>
        <dbReference type="ARBA" id="ARBA00004123"/>
    </source>
</evidence>
<dbReference type="GO" id="GO:0005634">
    <property type="term" value="C:nucleus"/>
    <property type="evidence" value="ECO:0007669"/>
    <property type="project" value="UniProtKB-SubCell"/>
</dbReference>
<dbReference type="SUPFAM" id="SSF46689">
    <property type="entry name" value="Homeodomain-like"/>
    <property type="match status" value="1"/>
</dbReference>
<dbReference type="PANTHER" id="PTHR24326:SF527">
    <property type="entry name" value="HOMEOBOX-LEUCINE ZIPPER PROTEIN ATHB-40"/>
    <property type="match status" value="1"/>
</dbReference>
<evidence type="ECO:0000256" key="6">
    <source>
        <dbReference type="ARBA" id="ARBA00023242"/>
    </source>
</evidence>
<comment type="function">
    <text evidence="10">Transcription factor.</text>
</comment>
<dbReference type="GO" id="GO:0045893">
    <property type="term" value="P:positive regulation of DNA-templated transcription"/>
    <property type="evidence" value="ECO:0007669"/>
    <property type="project" value="TreeGrafter"/>
</dbReference>
<evidence type="ECO:0000256" key="9">
    <source>
        <dbReference type="RuleBase" id="RU000682"/>
    </source>
</evidence>
<reference evidence="13" key="2">
    <citation type="journal article" date="2022" name="Hortic Res">
        <title>The genome of Dioscorea zingiberensis sheds light on the biosynthesis, origin and evolution of the medicinally important diosgenin saponins.</title>
        <authorList>
            <person name="Li Y."/>
            <person name="Tan C."/>
            <person name="Li Z."/>
            <person name="Guo J."/>
            <person name="Li S."/>
            <person name="Chen X."/>
            <person name="Wang C."/>
            <person name="Dai X."/>
            <person name="Yang H."/>
            <person name="Song W."/>
            <person name="Hou L."/>
            <person name="Xu J."/>
            <person name="Tong Z."/>
            <person name="Xu A."/>
            <person name="Yuan X."/>
            <person name="Wang W."/>
            <person name="Yang Q."/>
            <person name="Chen L."/>
            <person name="Sun Z."/>
            <person name="Wang K."/>
            <person name="Pan B."/>
            <person name="Chen J."/>
            <person name="Bao Y."/>
            <person name="Liu F."/>
            <person name="Qi X."/>
            <person name="Gang D.R."/>
            <person name="Wen J."/>
            <person name="Li J."/>
        </authorList>
    </citation>
    <scope>NUCLEOTIDE SEQUENCE</scope>
    <source>
        <strain evidence="13">Dzin_1.0</strain>
    </source>
</reference>
<evidence type="ECO:0000256" key="8">
    <source>
        <dbReference type="PROSITE-ProRule" id="PRU00108"/>
    </source>
</evidence>
<evidence type="ECO:0000256" key="2">
    <source>
        <dbReference type="ARBA" id="ARBA00023015"/>
    </source>
</evidence>
<dbReference type="InterPro" id="IPR017970">
    <property type="entry name" value="Homeobox_CS"/>
</dbReference>
<dbReference type="Proteomes" id="UP001085076">
    <property type="component" value="Miscellaneous, Linkage group lg02"/>
</dbReference>
<keyword evidence="5 10" id="KW-0804">Transcription</keyword>
<evidence type="ECO:0000259" key="12">
    <source>
        <dbReference type="PROSITE" id="PS50071"/>
    </source>
</evidence>
<keyword evidence="3 8" id="KW-0238">DNA-binding</keyword>
<accession>A0A9D5HNM0</accession>
<dbReference type="GO" id="GO:0043565">
    <property type="term" value="F:sequence-specific DNA binding"/>
    <property type="evidence" value="ECO:0007669"/>
    <property type="project" value="TreeGrafter"/>
</dbReference>
<dbReference type="GO" id="GO:0009725">
    <property type="term" value="P:response to hormone"/>
    <property type="evidence" value="ECO:0007669"/>
    <property type="project" value="UniProtKB-ARBA"/>
</dbReference>
<dbReference type="InterPro" id="IPR009057">
    <property type="entry name" value="Homeodomain-like_sf"/>
</dbReference>
<dbReference type="AlphaFoldDB" id="A0A9D5HNM0"/>
<dbReference type="PROSITE" id="PS50071">
    <property type="entry name" value="HOMEOBOX_2"/>
    <property type="match status" value="1"/>
</dbReference>
<dbReference type="CDD" id="cd00086">
    <property type="entry name" value="homeodomain"/>
    <property type="match status" value="1"/>
</dbReference>
<evidence type="ECO:0000256" key="7">
    <source>
        <dbReference type="ARBA" id="ARBA00025748"/>
    </source>
</evidence>
<evidence type="ECO:0000256" key="3">
    <source>
        <dbReference type="ARBA" id="ARBA00023125"/>
    </source>
</evidence>
<evidence type="ECO:0000256" key="11">
    <source>
        <dbReference type="SAM" id="Coils"/>
    </source>
</evidence>
<feature type="coiled-coil region" evidence="11">
    <location>
        <begin position="54"/>
        <end position="109"/>
    </location>
</feature>
<dbReference type="Pfam" id="PF00046">
    <property type="entry name" value="Homeodomain"/>
    <property type="match status" value="1"/>
</dbReference>
<evidence type="ECO:0000313" key="13">
    <source>
        <dbReference type="EMBL" id="KAJ0982187.1"/>
    </source>
</evidence>
<feature type="domain" description="Homeobox" evidence="12">
    <location>
        <begin position="2"/>
        <end position="62"/>
    </location>
</feature>
<evidence type="ECO:0000256" key="4">
    <source>
        <dbReference type="ARBA" id="ARBA00023155"/>
    </source>
</evidence>
<gene>
    <name evidence="13" type="ORF">J5N97_010442</name>
</gene>
<feature type="DNA-binding region" description="Homeobox" evidence="8">
    <location>
        <begin position="4"/>
        <end position="63"/>
    </location>
</feature>
<proteinExistence type="inferred from homology"/>
<comment type="similarity">
    <text evidence="7 10">Belongs to the HD-ZIP homeobox family. Class I subfamily.</text>
</comment>
<keyword evidence="4 8" id="KW-0371">Homeobox</keyword>
<evidence type="ECO:0000256" key="5">
    <source>
        <dbReference type="ARBA" id="ARBA00023163"/>
    </source>
</evidence>
<comment type="subcellular location">
    <subcellularLocation>
        <location evidence="1 8 9">Nucleus</location>
    </subcellularLocation>
</comment>
<sequence length="149" mass="17415">MPTREAKKRRLTDDQVKFLEHNFGKEKKLESGRKLHLAMELGLDPKQVAVWFQNRRARWKNKQMEEDYMKLKSRHDTAVVEKCHLENEVLKLKKRLEEAEEEIRRLSVGSGGSPSSSFSYNGVEGEAELMYMSEYSYNGFMGWGSFYGV</sequence>
<dbReference type="SMART" id="SM00389">
    <property type="entry name" value="HOX"/>
    <property type="match status" value="1"/>
</dbReference>
<dbReference type="InterPro" id="IPR000047">
    <property type="entry name" value="HTH_motif"/>
</dbReference>
<organism evidence="13 14">
    <name type="scientific">Dioscorea zingiberensis</name>
    <dbReference type="NCBI Taxonomy" id="325984"/>
    <lineage>
        <taxon>Eukaryota</taxon>
        <taxon>Viridiplantae</taxon>
        <taxon>Streptophyta</taxon>
        <taxon>Embryophyta</taxon>
        <taxon>Tracheophyta</taxon>
        <taxon>Spermatophyta</taxon>
        <taxon>Magnoliopsida</taxon>
        <taxon>Liliopsida</taxon>
        <taxon>Dioscoreales</taxon>
        <taxon>Dioscoreaceae</taxon>
        <taxon>Dioscorea</taxon>
    </lineage>
</organism>
<dbReference type="OrthoDB" id="6159439at2759"/>
<keyword evidence="14" id="KW-1185">Reference proteome</keyword>
<dbReference type="PANTHER" id="PTHR24326">
    <property type="entry name" value="HOMEOBOX-LEUCINE ZIPPER PROTEIN"/>
    <property type="match status" value="1"/>
</dbReference>
<dbReference type="FunFam" id="1.10.10.60:FF:000241">
    <property type="entry name" value="homeobox-leucine zipper protein ATHB-40"/>
    <property type="match status" value="1"/>
</dbReference>
<keyword evidence="6 8" id="KW-0539">Nucleus</keyword>
<keyword evidence="2 10" id="KW-0805">Transcription regulation</keyword>
<dbReference type="GO" id="GO:0000981">
    <property type="term" value="F:DNA-binding transcription factor activity, RNA polymerase II-specific"/>
    <property type="evidence" value="ECO:0007669"/>
    <property type="project" value="UniProtKB-UniRule"/>
</dbReference>
<dbReference type="InterPro" id="IPR045224">
    <property type="entry name" value="HDZip_class_I_plant"/>
</dbReference>
<dbReference type="EMBL" id="JAGGNH010000002">
    <property type="protein sequence ID" value="KAJ0982187.1"/>
    <property type="molecule type" value="Genomic_DNA"/>
</dbReference>